<keyword evidence="2" id="KW-1185">Reference proteome</keyword>
<organism evidence="1 2">
    <name type="scientific">Ensete ventricosum</name>
    <name type="common">Abyssinian banana</name>
    <name type="synonym">Musa ensete</name>
    <dbReference type="NCBI Taxonomy" id="4639"/>
    <lineage>
        <taxon>Eukaryota</taxon>
        <taxon>Viridiplantae</taxon>
        <taxon>Streptophyta</taxon>
        <taxon>Embryophyta</taxon>
        <taxon>Tracheophyta</taxon>
        <taxon>Spermatophyta</taxon>
        <taxon>Magnoliopsida</taxon>
        <taxon>Liliopsida</taxon>
        <taxon>Zingiberales</taxon>
        <taxon>Musaceae</taxon>
        <taxon>Ensete</taxon>
    </lineage>
</organism>
<gene>
    <name evidence="1" type="ORF">OPV22_023522</name>
</gene>
<dbReference type="EMBL" id="JAQQAF010000006">
    <property type="protein sequence ID" value="KAJ8479795.1"/>
    <property type="molecule type" value="Genomic_DNA"/>
</dbReference>
<evidence type="ECO:0000313" key="1">
    <source>
        <dbReference type="EMBL" id="KAJ8479795.1"/>
    </source>
</evidence>
<dbReference type="AlphaFoldDB" id="A0AAV8PCW5"/>
<protein>
    <submittedName>
        <fullName evidence="1">Uncharacterized protein</fullName>
    </submittedName>
</protein>
<dbReference type="Proteomes" id="UP001222027">
    <property type="component" value="Unassembled WGS sequence"/>
</dbReference>
<evidence type="ECO:0000313" key="2">
    <source>
        <dbReference type="Proteomes" id="UP001222027"/>
    </source>
</evidence>
<accession>A0AAV8PCW5</accession>
<reference evidence="1 2" key="1">
    <citation type="submission" date="2022-12" db="EMBL/GenBank/DDBJ databases">
        <title>Chromosome-scale assembly of the Ensete ventricosum genome.</title>
        <authorList>
            <person name="Dussert Y."/>
            <person name="Stocks J."/>
            <person name="Wendawek A."/>
            <person name="Woldeyes F."/>
            <person name="Nichols R.A."/>
            <person name="Borrell J.S."/>
        </authorList>
    </citation>
    <scope>NUCLEOTIDE SEQUENCE [LARGE SCALE GENOMIC DNA]</scope>
    <source>
        <strain evidence="2">cv. Maze</strain>
        <tissue evidence="1">Seeds</tissue>
    </source>
</reference>
<proteinExistence type="predicted"/>
<name>A0AAV8PCW5_ENSVE</name>
<comment type="caution">
    <text evidence="1">The sequence shown here is derived from an EMBL/GenBank/DDBJ whole genome shotgun (WGS) entry which is preliminary data.</text>
</comment>
<sequence>MIKEGLSSNMRLFLEEHLPVLPIIILEVESLNMLLHTRVFPSPLVIPILQRRSQVLRLFIMIGCSQKADTAMATPTRNQLRKCHLWVAGRLCHLLQAKGRRKVAHGQVTHTKPLR</sequence>